<dbReference type="Proteomes" id="UP000019423">
    <property type="component" value="Plasmid pHsw3"/>
</dbReference>
<evidence type="ECO:0000313" key="2">
    <source>
        <dbReference type="Proteomes" id="UP000019423"/>
    </source>
</evidence>
<evidence type="ECO:0000313" key="1">
    <source>
        <dbReference type="EMBL" id="AHJ99904.1"/>
    </source>
</evidence>
<geneLocation type="plasmid" evidence="1 2">
    <name>pHsw3</name>
</geneLocation>
<dbReference type="HOGENOM" id="CLU_1376528_0_0_10"/>
<reference evidence="1 2" key="1">
    <citation type="submission" date="2014-01" db="EMBL/GenBank/DDBJ databases">
        <title>Complete sequence of plasmid3 of ionizing-radiation resistance bacterium Hymenobacter swuensis DY53.</title>
        <authorList>
            <person name="Jung J.-H."/>
            <person name="Jeong S.-W."/>
            <person name="Joe M.-H."/>
            <person name="Cho y.-j."/>
            <person name="Kim M.-K."/>
            <person name="Lim S.-Y."/>
        </authorList>
    </citation>
    <scope>NUCLEOTIDE SEQUENCE [LARGE SCALE GENOMIC DNA]</scope>
    <source>
        <strain evidence="1 2">DY53</strain>
        <plasmid evidence="1 2">pHsw3</plasmid>
    </source>
</reference>
<protein>
    <submittedName>
        <fullName evidence="1">Uncharacterized protein</fullName>
    </submittedName>
</protein>
<dbReference type="RefSeq" id="WP_044005573.1">
    <property type="nucleotide sequence ID" value="NZ_CP007146.1"/>
</dbReference>
<name>W8F3C3_9BACT</name>
<accession>W8F3C3</accession>
<dbReference type="AlphaFoldDB" id="W8F3C3"/>
<dbReference type="eggNOG" id="ENOG5032X6P">
    <property type="taxonomic scope" value="Bacteria"/>
</dbReference>
<sequence length="198" mass="22796">MPRRPNFPTTTDETQRLELAFLLRSGLLQPDCSRSTTLTWSSRGEVTGRIGLEAHNHENGRYLRLHYTVNGATSYDYRVELESVPSNLPGNGGQRLYMVCPVSGRRATVLYLRAGTGTFAHRLAYGPDRLYYDSQLEPKRLRGMGKYFAVDREWEKEYRKGRKTHYRGRPTRWYARLLGLEAQADAVAPQLLQLLQRC</sequence>
<dbReference type="OrthoDB" id="837641at2"/>
<dbReference type="KEGG" id="hsw:Hsw_PC0004"/>
<proteinExistence type="predicted"/>
<keyword evidence="1" id="KW-0614">Plasmid</keyword>
<keyword evidence="2" id="KW-1185">Reference proteome</keyword>
<dbReference type="EMBL" id="CP007146">
    <property type="protein sequence ID" value="AHJ99904.1"/>
    <property type="molecule type" value="Genomic_DNA"/>
</dbReference>
<gene>
    <name evidence="1" type="ORF">Hsw_PC0004</name>
</gene>
<dbReference type="PATRIC" id="fig|1227739.3.peg.4453"/>
<organism evidence="1 2">
    <name type="scientific">Hymenobacter swuensis DY53</name>
    <dbReference type="NCBI Taxonomy" id="1227739"/>
    <lineage>
        <taxon>Bacteria</taxon>
        <taxon>Pseudomonadati</taxon>
        <taxon>Bacteroidota</taxon>
        <taxon>Cytophagia</taxon>
        <taxon>Cytophagales</taxon>
        <taxon>Hymenobacteraceae</taxon>
        <taxon>Hymenobacter</taxon>
    </lineage>
</organism>